<name>A0A2P7S6U2_9HYPH</name>
<dbReference type="PANTHER" id="PTHR42951:SF4">
    <property type="entry name" value="ACYL-COENZYME A THIOESTERASE MBLAC2"/>
    <property type="match status" value="1"/>
</dbReference>
<feature type="transmembrane region" description="Helical" evidence="2">
    <location>
        <begin position="12"/>
        <end position="32"/>
    </location>
</feature>
<feature type="domain" description="Metallo-beta-lactamase" evidence="3">
    <location>
        <begin position="68"/>
        <end position="252"/>
    </location>
</feature>
<protein>
    <submittedName>
        <fullName evidence="4">Quinoprotein relay system zinc metallohydrolase 2</fullName>
    </submittedName>
</protein>
<comment type="caution">
    <text evidence="4">The sequence shown here is derived from an EMBL/GenBank/DDBJ whole genome shotgun (WGS) entry which is preliminary data.</text>
</comment>
<dbReference type="InterPro" id="IPR050855">
    <property type="entry name" value="NDM-1-like"/>
</dbReference>
<dbReference type="RefSeq" id="WP_106725809.1">
    <property type="nucleotide sequence ID" value="NZ_PXYL01000011.1"/>
</dbReference>
<keyword evidence="4" id="KW-0378">Hydrolase</keyword>
<keyword evidence="2" id="KW-0812">Transmembrane</keyword>
<dbReference type="InterPro" id="IPR030829">
    <property type="entry name" value="SoxH-rel_PQQ_2"/>
</dbReference>
<evidence type="ECO:0000259" key="3">
    <source>
        <dbReference type="SMART" id="SM00849"/>
    </source>
</evidence>
<dbReference type="Proteomes" id="UP000240653">
    <property type="component" value="Unassembled WGS sequence"/>
</dbReference>
<comment type="similarity">
    <text evidence="1">Belongs to the metallo-beta-lactamase superfamily. Class-B beta-lactamase family.</text>
</comment>
<dbReference type="InterPro" id="IPR036866">
    <property type="entry name" value="RibonucZ/Hydroxyglut_hydro"/>
</dbReference>
<dbReference type="PANTHER" id="PTHR42951">
    <property type="entry name" value="METALLO-BETA-LACTAMASE DOMAIN-CONTAINING"/>
    <property type="match status" value="1"/>
</dbReference>
<dbReference type="InterPro" id="IPR001279">
    <property type="entry name" value="Metallo-B-lactamas"/>
</dbReference>
<evidence type="ECO:0000313" key="4">
    <source>
        <dbReference type="EMBL" id="PSJ58177.1"/>
    </source>
</evidence>
<dbReference type="SUPFAM" id="SSF56281">
    <property type="entry name" value="Metallo-hydrolase/oxidoreductase"/>
    <property type="match status" value="1"/>
</dbReference>
<dbReference type="InterPro" id="IPR006311">
    <property type="entry name" value="TAT_signal"/>
</dbReference>
<dbReference type="Gene3D" id="3.60.15.10">
    <property type="entry name" value="Ribonuclease Z/Hydroxyacylglutathione hydrolase-like"/>
    <property type="match status" value="1"/>
</dbReference>
<dbReference type="CDD" id="cd16282">
    <property type="entry name" value="metallo-hydrolase-like_MBL-fold"/>
    <property type="match status" value="1"/>
</dbReference>
<keyword evidence="2" id="KW-0472">Membrane</keyword>
<proteinExistence type="inferred from homology"/>
<accession>A0A2P7S6U2</accession>
<dbReference type="NCBIfam" id="TIGR04559">
    <property type="entry name" value="SoxH_rel_PQQ_2"/>
    <property type="match status" value="1"/>
</dbReference>
<dbReference type="Pfam" id="PF00753">
    <property type="entry name" value="Lactamase_B"/>
    <property type="match status" value="1"/>
</dbReference>
<evidence type="ECO:0000256" key="2">
    <source>
        <dbReference type="SAM" id="Phobius"/>
    </source>
</evidence>
<sequence length="323" mass="34992">MTILLGRRHVIQGFACIGVTAAMLPCCGGYWMRASAAARDFSLGEIADGIYAFAGVYELMAPANQGAICNLGLIVGNDAVALIDSGGSIKEGQEFLAAVRWITAKPIRYLINTHMHPDHIFGNAVFREAGATIVGHHNLPRALEARGSYYLQSYREQLGDELMKGIEIIPPTVLVDDRLELDLGGRSLELRAWKPAHTDNDLTVFDKATRTLFAGDLVFMSHLPTLDGSLLGWMRQMSELAAVDAARVVPGHGPASAGWPDALQPEQHYFELLAADLRKSIAAGVPLSEAVKTAGQSARDGWSLFDEFNGRNATAGYAELEWE</sequence>
<reference evidence="4 5" key="1">
    <citation type="submission" date="2018-03" db="EMBL/GenBank/DDBJ databases">
        <title>The draft genome of Mesorhizobium soli JCM 19897.</title>
        <authorList>
            <person name="Li L."/>
            <person name="Liu L."/>
            <person name="Liang L."/>
            <person name="Wang T."/>
            <person name="Zhang X."/>
        </authorList>
    </citation>
    <scope>NUCLEOTIDE SEQUENCE [LARGE SCALE GENOMIC DNA]</scope>
    <source>
        <strain evidence="4 5">JCM 19897</strain>
    </source>
</reference>
<dbReference type="GO" id="GO:0016787">
    <property type="term" value="F:hydrolase activity"/>
    <property type="evidence" value="ECO:0007669"/>
    <property type="project" value="UniProtKB-KW"/>
</dbReference>
<keyword evidence="2" id="KW-1133">Transmembrane helix</keyword>
<evidence type="ECO:0000256" key="1">
    <source>
        <dbReference type="ARBA" id="ARBA00005250"/>
    </source>
</evidence>
<dbReference type="GO" id="GO:0017001">
    <property type="term" value="P:antibiotic catabolic process"/>
    <property type="evidence" value="ECO:0007669"/>
    <property type="project" value="UniProtKB-ARBA"/>
</dbReference>
<gene>
    <name evidence="4" type="ORF">C7I85_20140</name>
</gene>
<organism evidence="4 5">
    <name type="scientific">Pseudaminobacter soli</name>
    <name type="common">ex Li et al. 2025</name>
    <dbReference type="NCBI Taxonomy" id="1295366"/>
    <lineage>
        <taxon>Bacteria</taxon>
        <taxon>Pseudomonadati</taxon>
        <taxon>Pseudomonadota</taxon>
        <taxon>Alphaproteobacteria</taxon>
        <taxon>Hyphomicrobiales</taxon>
        <taxon>Phyllobacteriaceae</taxon>
        <taxon>Pseudaminobacter</taxon>
    </lineage>
</organism>
<dbReference type="AlphaFoldDB" id="A0A2P7S6U2"/>
<dbReference type="EMBL" id="PXYL01000011">
    <property type="protein sequence ID" value="PSJ58177.1"/>
    <property type="molecule type" value="Genomic_DNA"/>
</dbReference>
<dbReference type="PROSITE" id="PS51318">
    <property type="entry name" value="TAT"/>
    <property type="match status" value="1"/>
</dbReference>
<evidence type="ECO:0000313" key="5">
    <source>
        <dbReference type="Proteomes" id="UP000240653"/>
    </source>
</evidence>
<dbReference type="OrthoDB" id="420651at2"/>
<dbReference type="SMART" id="SM00849">
    <property type="entry name" value="Lactamase_B"/>
    <property type="match status" value="1"/>
</dbReference>
<keyword evidence="5" id="KW-1185">Reference proteome</keyword>